<feature type="transmembrane region" description="Helical" evidence="2">
    <location>
        <begin position="230"/>
        <end position="250"/>
    </location>
</feature>
<dbReference type="Proteomes" id="UP000631535">
    <property type="component" value="Unassembled WGS sequence"/>
</dbReference>
<keyword evidence="4" id="KW-1185">Reference proteome</keyword>
<protein>
    <recommendedName>
        <fullName evidence="5">Integral membrane protein</fullName>
    </recommendedName>
</protein>
<organism evidence="3 4">
    <name type="scientific">Streptomyces daqingensis</name>
    <dbReference type="NCBI Taxonomy" id="1472640"/>
    <lineage>
        <taxon>Bacteria</taxon>
        <taxon>Bacillati</taxon>
        <taxon>Actinomycetota</taxon>
        <taxon>Actinomycetes</taxon>
        <taxon>Kitasatosporales</taxon>
        <taxon>Streptomycetaceae</taxon>
        <taxon>Streptomyces</taxon>
    </lineage>
</organism>
<feature type="transmembrane region" description="Helical" evidence="2">
    <location>
        <begin position="151"/>
        <end position="169"/>
    </location>
</feature>
<feature type="transmembrane region" description="Helical" evidence="2">
    <location>
        <begin position="270"/>
        <end position="296"/>
    </location>
</feature>
<feature type="region of interest" description="Disordered" evidence="1">
    <location>
        <begin position="56"/>
        <end position="75"/>
    </location>
</feature>
<evidence type="ECO:0000313" key="3">
    <source>
        <dbReference type="EMBL" id="GGO50033.1"/>
    </source>
</evidence>
<feature type="transmembrane region" description="Helical" evidence="2">
    <location>
        <begin position="118"/>
        <end position="139"/>
    </location>
</feature>
<dbReference type="EMBL" id="BMMP01000008">
    <property type="protein sequence ID" value="GGO50033.1"/>
    <property type="molecule type" value="Genomic_DNA"/>
</dbReference>
<dbReference type="RefSeq" id="WP_189037510.1">
    <property type="nucleotide sequence ID" value="NZ_BMMP01000008.1"/>
</dbReference>
<sequence>MHRHRGLCERAVDPLEIAAGLEAAGVTDRTAARFRHRDVFSLAEELFARVPRVEGEPDALSGRSGTGTRGRVRGSGNRAYRCARGRTARRLLNAGLVLLPALLTAACVALLAPARVQHVDGFAVAAGVAAAVLAVGASVRLALRRLVGAKAGVPTLLSAGWLTGVVVWGDRLPGGQGGAPVVGEWSAVTVAFALACALVPAVLCARRFAAGARKRLAASRTLDDFAAGMWPLLTATVALFAALTLGLQILCAEVSGAAAGLAGADPGGATVGASVTAEVLASTTALGMLLFTALLLTAHGFRRAASTGLGIACGAEAAALVASAVPGAGRLLGPLHPELVPAAVCACVALGLLAWAYRLLSGAFAHHGAAPRELRSAGSPPGRCAHCAPADGPGVRAESACPGDSHCPHRDHCYHVAHSPSVGHSTTAGHSSRADDSDCDEHNDCGETRAHSETPWGTTP</sequence>
<evidence type="ECO:0000256" key="1">
    <source>
        <dbReference type="SAM" id="MobiDB-lite"/>
    </source>
</evidence>
<accession>A0ABQ2ME13</accession>
<keyword evidence="2" id="KW-1133">Transmembrane helix</keyword>
<feature type="transmembrane region" description="Helical" evidence="2">
    <location>
        <begin position="91"/>
        <end position="112"/>
    </location>
</feature>
<keyword evidence="2" id="KW-0472">Membrane</keyword>
<evidence type="ECO:0000256" key="2">
    <source>
        <dbReference type="SAM" id="Phobius"/>
    </source>
</evidence>
<feature type="region of interest" description="Disordered" evidence="1">
    <location>
        <begin position="424"/>
        <end position="460"/>
    </location>
</feature>
<reference evidence="4" key="1">
    <citation type="journal article" date="2019" name="Int. J. Syst. Evol. Microbiol.">
        <title>The Global Catalogue of Microorganisms (GCM) 10K type strain sequencing project: providing services to taxonomists for standard genome sequencing and annotation.</title>
        <authorList>
            <consortium name="The Broad Institute Genomics Platform"/>
            <consortium name="The Broad Institute Genome Sequencing Center for Infectious Disease"/>
            <person name="Wu L."/>
            <person name="Ma J."/>
        </authorList>
    </citation>
    <scope>NUCLEOTIDE SEQUENCE [LARGE SCALE GENOMIC DNA]</scope>
    <source>
        <strain evidence="4">CGMCC 4.7178</strain>
    </source>
</reference>
<evidence type="ECO:0008006" key="5">
    <source>
        <dbReference type="Google" id="ProtNLM"/>
    </source>
</evidence>
<feature type="transmembrane region" description="Helical" evidence="2">
    <location>
        <begin position="308"/>
        <end position="327"/>
    </location>
</feature>
<name>A0ABQ2ME13_9ACTN</name>
<evidence type="ECO:0000313" key="4">
    <source>
        <dbReference type="Proteomes" id="UP000631535"/>
    </source>
</evidence>
<feature type="transmembrane region" description="Helical" evidence="2">
    <location>
        <begin position="189"/>
        <end position="209"/>
    </location>
</feature>
<comment type="caution">
    <text evidence="3">The sequence shown here is derived from an EMBL/GenBank/DDBJ whole genome shotgun (WGS) entry which is preliminary data.</text>
</comment>
<keyword evidence="2" id="KW-0812">Transmembrane</keyword>
<gene>
    <name evidence="3" type="ORF">GCM10012287_28790</name>
</gene>
<feature type="compositionally biased region" description="Basic and acidic residues" evidence="1">
    <location>
        <begin position="432"/>
        <end position="452"/>
    </location>
</feature>
<proteinExistence type="predicted"/>
<feature type="transmembrane region" description="Helical" evidence="2">
    <location>
        <begin position="339"/>
        <end position="357"/>
    </location>
</feature>